<keyword evidence="5 8" id="KW-0697">Rotamase</keyword>
<dbReference type="Pfam" id="PF18046">
    <property type="entry name" value="FKBP26_C"/>
    <property type="match status" value="1"/>
</dbReference>
<dbReference type="EC" id="5.2.1.8" evidence="9"/>
<keyword evidence="7 8" id="KW-0413">Isomerase</keyword>
<evidence type="ECO:0000313" key="12">
    <source>
        <dbReference type="Proteomes" id="UP000244093"/>
    </source>
</evidence>
<comment type="catalytic activity">
    <reaction evidence="1 8 9">
        <text>[protein]-peptidylproline (omega=180) = [protein]-peptidylproline (omega=0)</text>
        <dbReference type="Rhea" id="RHEA:16237"/>
        <dbReference type="Rhea" id="RHEA-COMP:10747"/>
        <dbReference type="Rhea" id="RHEA-COMP:10748"/>
        <dbReference type="ChEBI" id="CHEBI:83833"/>
        <dbReference type="ChEBI" id="CHEBI:83834"/>
        <dbReference type="EC" id="5.2.1.8"/>
    </reaction>
</comment>
<keyword evidence="4" id="KW-0963">Cytoplasm</keyword>
<evidence type="ECO:0000256" key="7">
    <source>
        <dbReference type="ARBA" id="ARBA00023235"/>
    </source>
</evidence>
<dbReference type="Pfam" id="PF00254">
    <property type="entry name" value="FKBP_C"/>
    <property type="match status" value="1"/>
</dbReference>
<comment type="caution">
    <text evidence="11">The sequence shown here is derived from an EMBL/GenBank/DDBJ whole genome shotgun (WGS) entry which is preliminary data.</text>
</comment>
<evidence type="ECO:0000256" key="2">
    <source>
        <dbReference type="ARBA" id="ARBA00004496"/>
    </source>
</evidence>
<proteinExistence type="inferred from homology"/>
<dbReference type="AlphaFoldDB" id="A0A2R7Y7F6"/>
<evidence type="ECO:0000256" key="9">
    <source>
        <dbReference type="RuleBase" id="RU003915"/>
    </source>
</evidence>
<dbReference type="SUPFAM" id="SSF54534">
    <property type="entry name" value="FKBP-like"/>
    <property type="match status" value="1"/>
</dbReference>
<dbReference type="InterPro" id="IPR054016">
    <property type="entry name" value="FKBP26_IF"/>
</dbReference>
<evidence type="ECO:0000256" key="3">
    <source>
        <dbReference type="ARBA" id="ARBA00006577"/>
    </source>
</evidence>
<dbReference type="PROSITE" id="PS50059">
    <property type="entry name" value="FKBP_PPIASE"/>
    <property type="match status" value="1"/>
</dbReference>
<protein>
    <recommendedName>
        <fullName evidence="9">Peptidyl-prolyl cis-trans isomerase</fullName>
        <ecNumber evidence="9">5.2.1.8</ecNumber>
    </recommendedName>
</protein>
<evidence type="ECO:0000256" key="1">
    <source>
        <dbReference type="ARBA" id="ARBA00000971"/>
    </source>
</evidence>
<dbReference type="InterPro" id="IPR001179">
    <property type="entry name" value="PPIase_FKBP_dom"/>
</dbReference>
<organism evidence="11 12">
    <name type="scientific">Zestosphaera tikiterensis</name>
    <dbReference type="NCBI Taxonomy" id="1973259"/>
    <lineage>
        <taxon>Archaea</taxon>
        <taxon>Thermoproteota</taxon>
        <taxon>Thermoprotei</taxon>
        <taxon>Desulfurococcales</taxon>
        <taxon>Desulfurococcaceae</taxon>
        <taxon>Zestosphaera</taxon>
    </lineage>
</organism>
<evidence type="ECO:0000259" key="10">
    <source>
        <dbReference type="PROSITE" id="PS50059"/>
    </source>
</evidence>
<dbReference type="GO" id="GO:0005737">
    <property type="term" value="C:cytoplasm"/>
    <property type="evidence" value="ECO:0007669"/>
    <property type="project" value="UniProtKB-SubCell"/>
</dbReference>
<accession>A0A2R7Y7F6</accession>
<gene>
    <name evidence="11" type="ORF">B7O98_03380</name>
</gene>
<keyword evidence="6" id="KW-0143">Chaperone</keyword>
<reference evidence="11 12" key="1">
    <citation type="journal article" date="2018" name="Syst. Appl. Microbiol.">
        <title>A new symbiotic nanoarchaeote (Candidatus Nanoclepta minutus) and its host (Zestosphaera tikiterensis gen. nov., sp. nov.) from a New Zealand hot spring.</title>
        <authorList>
            <person name="St John E."/>
            <person name="Liu Y."/>
            <person name="Podar M."/>
            <person name="Stott M.B."/>
            <person name="Meneghin J."/>
            <person name="Chen Z."/>
            <person name="Lagutin K."/>
            <person name="Mitchell K."/>
            <person name="Reysenbach A.L."/>
        </authorList>
    </citation>
    <scope>NUCLEOTIDE SEQUENCE [LARGE SCALE GENOMIC DNA]</scope>
    <source>
        <strain evidence="11">NZ3</strain>
    </source>
</reference>
<evidence type="ECO:0000256" key="4">
    <source>
        <dbReference type="ARBA" id="ARBA00022490"/>
    </source>
</evidence>
<evidence type="ECO:0000256" key="8">
    <source>
        <dbReference type="PROSITE-ProRule" id="PRU00277"/>
    </source>
</evidence>
<dbReference type="InterPro" id="IPR048261">
    <property type="entry name" value="SlpA/SlyD-like_ins_sf"/>
</dbReference>
<comment type="subcellular location">
    <subcellularLocation>
        <location evidence="2">Cytoplasm</location>
    </subcellularLocation>
</comment>
<dbReference type="PANTHER" id="PTHR47861">
    <property type="entry name" value="FKBP-TYPE PEPTIDYL-PROLYL CIS-TRANS ISOMERASE SLYD"/>
    <property type="match status" value="1"/>
</dbReference>
<dbReference type="InterPro" id="IPR046357">
    <property type="entry name" value="PPIase_dom_sf"/>
</dbReference>
<sequence length="246" mass="28201">MAFKNGDMLLVNYSIYVKDSGELVDTTDENVAKLHKKFEEGRIYEPELAIVGEGRFIKGFEEALSNADELGRTYEVEIPPEKGYGERDPNKVRVLPTRAFIRSNITPEVGKEVTIDNMVGRIISVSGGRVTVDFNHPLAGKTLLIRFTVVKKLDDLIEKVKYLVKRRVRRASLESIKVTYREDSNSVEVELPKEFRLDENIQIAKYLISRDISRWINQVKEVVFIERFESSEFKLGESVEQPKETA</sequence>
<dbReference type="Gene3D" id="3.10.50.40">
    <property type="match status" value="1"/>
</dbReference>
<feature type="domain" description="PPIase FKBP-type" evidence="10">
    <location>
        <begin position="6"/>
        <end position="101"/>
    </location>
</feature>
<dbReference type="Gene3D" id="3.30.70.2210">
    <property type="match status" value="1"/>
</dbReference>
<dbReference type="Proteomes" id="UP000244093">
    <property type="component" value="Unassembled WGS sequence"/>
</dbReference>
<dbReference type="EMBL" id="NBVN01000002">
    <property type="protein sequence ID" value="PUA33471.1"/>
    <property type="molecule type" value="Genomic_DNA"/>
</dbReference>
<dbReference type="GO" id="GO:0042026">
    <property type="term" value="P:protein refolding"/>
    <property type="evidence" value="ECO:0007669"/>
    <property type="project" value="UniProtKB-ARBA"/>
</dbReference>
<comment type="similarity">
    <text evidence="3 9">Belongs to the FKBP-type PPIase family.</text>
</comment>
<evidence type="ECO:0000313" key="11">
    <source>
        <dbReference type="EMBL" id="PUA33471.1"/>
    </source>
</evidence>
<dbReference type="Gene3D" id="2.40.10.330">
    <property type="match status" value="1"/>
</dbReference>
<name>A0A2R7Y7F6_9CREN</name>
<dbReference type="GO" id="GO:0003755">
    <property type="term" value="F:peptidyl-prolyl cis-trans isomerase activity"/>
    <property type="evidence" value="ECO:0007669"/>
    <property type="project" value="UniProtKB-UniRule"/>
</dbReference>
<evidence type="ECO:0000256" key="5">
    <source>
        <dbReference type="ARBA" id="ARBA00023110"/>
    </source>
</evidence>
<dbReference type="PANTHER" id="PTHR47861:SF3">
    <property type="entry name" value="FKBP-TYPE PEPTIDYL-PROLYL CIS-TRANS ISOMERASE SLYD"/>
    <property type="match status" value="1"/>
</dbReference>
<dbReference type="InterPro" id="IPR040825">
    <property type="entry name" value="FKBP26_C"/>
</dbReference>
<evidence type="ECO:0000256" key="6">
    <source>
        <dbReference type="ARBA" id="ARBA00023186"/>
    </source>
</evidence>
<dbReference type="Pfam" id="PF22199">
    <property type="entry name" value="FKBP26_IF"/>
    <property type="match status" value="1"/>
</dbReference>